<gene>
    <name evidence="1" type="ORF">CAB17_18515</name>
</gene>
<name>A0A2H5FQN4_9GAMM</name>
<dbReference type="RefSeq" id="WP_101901307.1">
    <property type="nucleotide sequence ID" value="NZ_CP025491.2"/>
</dbReference>
<dbReference type="KEGG" id="lsh:CAB17_18515"/>
<dbReference type="EMBL" id="CP025491">
    <property type="protein sequence ID" value="AUH73813.1"/>
    <property type="molecule type" value="Genomic_DNA"/>
</dbReference>
<dbReference type="Proteomes" id="UP000234343">
    <property type="component" value="Chromosome"/>
</dbReference>
<evidence type="ECO:0000313" key="2">
    <source>
        <dbReference type="Proteomes" id="UP000234343"/>
    </source>
</evidence>
<evidence type="ECO:0000313" key="1">
    <source>
        <dbReference type="EMBL" id="AUH73813.1"/>
    </source>
</evidence>
<keyword evidence="2" id="KW-1185">Reference proteome</keyword>
<reference evidence="1 2" key="1">
    <citation type="submission" date="2017-12" db="EMBL/GenBank/DDBJ databases">
        <title>Legionella sainthelensi LA01-117, whole genome sequence of a clinical isolate from New Zealand.</title>
        <authorList>
            <person name="Cree S.L."/>
            <person name="Slow S."/>
            <person name="Kennedy M.A."/>
            <person name="Murdoch D.R."/>
            <person name="Biggs P.J."/>
            <person name="Anderson T."/>
        </authorList>
    </citation>
    <scope>NUCLEOTIDE SEQUENCE [LARGE SCALE GENOMIC DNA]</scope>
    <source>
        <strain evidence="1 2">LA01-117</strain>
    </source>
</reference>
<organism evidence="1 2">
    <name type="scientific">Legionella sainthelensi</name>
    <dbReference type="NCBI Taxonomy" id="28087"/>
    <lineage>
        <taxon>Bacteria</taxon>
        <taxon>Pseudomonadati</taxon>
        <taxon>Pseudomonadota</taxon>
        <taxon>Gammaproteobacteria</taxon>
        <taxon>Legionellales</taxon>
        <taxon>Legionellaceae</taxon>
        <taxon>Legionella</taxon>
    </lineage>
</organism>
<sequence length="74" mass="8377">MTNPIQFFAKSKNGRQENFIIYPQPKKVIGTLQGKVEVPQLSIIKTVDGRNVDKQKDGGLIIEGEPDIIYYEKV</sequence>
<dbReference type="AlphaFoldDB" id="A0A2H5FQN4"/>
<proteinExistence type="predicted"/>
<accession>A0A2H5FQN4</accession>
<protein>
    <submittedName>
        <fullName evidence="1">Uncharacterized protein</fullName>
    </submittedName>
</protein>